<accession>A0ABS1QKM2</accession>
<evidence type="ECO:0000313" key="1">
    <source>
        <dbReference type="EMBL" id="MBL1223178.1"/>
    </source>
</evidence>
<comment type="caution">
    <text evidence="1">The sequence shown here is derived from an EMBL/GenBank/DDBJ whole genome shotgun (WGS) entry which is preliminary data.</text>
</comment>
<keyword evidence="2" id="KW-1185">Reference proteome</keyword>
<evidence type="ECO:0008006" key="3">
    <source>
        <dbReference type="Google" id="ProtNLM"/>
    </source>
</evidence>
<organism evidence="1 2">
    <name type="scientific">Chryseobacterium endalhagicum</name>
    <dbReference type="NCBI Taxonomy" id="2797638"/>
    <lineage>
        <taxon>Bacteria</taxon>
        <taxon>Pseudomonadati</taxon>
        <taxon>Bacteroidota</taxon>
        <taxon>Flavobacteriia</taxon>
        <taxon>Flavobacteriales</taxon>
        <taxon>Weeksellaceae</taxon>
        <taxon>Chryseobacterium group</taxon>
        <taxon>Chryseobacterium</taxon>
    </lineage>
</organism>
<proteinExistence type="predicted"/>
<dbReference type="NCBIfam" id="NF047798">
    <property type="entry name" value="leader_Chryseo"/>
    <property type="match status" value="1"/>
</dbReference>
<evidence type="ECO:0000313" key="2">
    <source>
        <dbReference type="Proteomes" id="UP000661696"/>
    </source>
</evidence>
<sequence length="80" mass="8287">MKNLKKLSRNELRKLTGGEGSLVCGMTCSSGKVISMHHCDSCAPMSGGAGMGCGVKSNGIGTSTDLGRGPLEMTMYVQEC</sequence>
<dbReference type="RefSeq" id="WP_202094205.1">
    <property type="nucleotide sequence ID" value="NZ_JAELVM010000003.1"/>
</dbReference>
<protein>
    <recommendedName>
        <fullName evidence="3">Bacteriocin</fullName>
    </recommendedName>
</protein>
<dbReference type="Proteomes" id="UP000661696">
    <property type="component" value="Unassembled WGS sequence"/>
</dbReference>
<reference evidence="1 2" key="1">
    <citation type="submission" date="2020-12" db="EMBL/GenBank/DDBJ databases">
        <title>Chryseobacterium endoalhailicus sp. nov., isolated from seed of leguminous plant.</title>
        <authorList>
            <person name="Zhang X."/>
        </authorList>
    </citation>
    <scope>NUCLEOTIDE SEQUENCE [LARGE SCALE GENOMIC DNA]</scope>
    <source>
        <strain evidence="1 2">L7</strain>
    </source>
</reference>
<gene>
    <name evidence="1" type="ORF">JET18_20200</name>
</gene>
<dbReference type="InterPro" id="IPR058074">
    <property type="entry name" value="Bacteriocin-like"/>
</dbReference>
<dbReference type="EMBL" id="JAELVM010000003">
    <property type="protein sequence ID" value="MBL1223178.1"/>
    <property type="molecule type" value="Genomic_DNA"/>
</dbReference>
<name>A0ABS1QKM2_9FLAO</name>